<keyword evidence="3" id="KW-1185">Reference proteome</keyword>
<feature type="domain" description="Antistasin-like" evidence="1">
    <location>
        <begin position="40"/>
        <end position="66"/>
    </location>
</feature>
<evidence type="ECO:0000313" key="3">
    <source>
        <dbReference type="Proteomes" id="UP001075354"/>
    </source>
</evidence>
<dbReference type="InterPro" id="IPR011061">
    <property type="entry name" value="Hirudin/antistatin"/>
</dbReference>
<dbReference type="Proteomes" id="UP001075354">
    <property type="component" value="Chromosome 13"/>
</dbReference>
<dbReference type="Gene3D" id="2.10.22.10">
    <property type="entry name" value="Antistasin, domain 1"/>
    <property type="match status" value="2"/>
</dbReference>
<evidence type="ECO:0000259" key="1">
    <source>
        <dbReference type="PROSITE" id="PS51252"/>
    </source>
</evidence>
<evidence type="ECO:0000313" key="2">
    <source>
        <dbReference type="EMBL" id="KAJ1521324.1"/>
    </source>
</evidence>
<proteinExistence type="predicted"/>
<dbReference type="SUPFAM" id="SSF57262">
    <property type="entry name" value="Leech antihemostatic proteins"/>
    <property type="match status" value="1"/>
</dbReference>
<comment type="caution">
    <text evidence="2">The sequence shown here is derived from an EMBL/GenBank/DDBJ whole genome shotgun (WGS) entry which is preliminary data.</text>
</comment>
<dbReference type="EMBL" id="JAPTSV010000013">
    <property type="protein sequence ID" value="KAJ1521324.1"/>
    <property type="molecule type" value="Genomic_DNA"/>
</dbReference>
<dbReference type="PROSITE" id="PS51252">
    <property type="entry name" value="ANTISTASIN"/>
    <property type="match status" value="1"/>
</dbReference>
<reference evidence="2" key="1">
    <citation type="submission" date="2022-12" db="EMBL/GenBank/DDBJ databases">
        <title>Chromosome-level genome assembly of the bean flower thrips Megalurothrips usitatus.</title>
        <authorList>
            <person name="Ma L."/>
            <person name="Liu Q."/>
            <person name="Li H."/>
            <person name="Cai W."/>
        </authorList>
    </citation>
    <scope>NUCLEOTIDE SEQUENCE</scope>
    <source>
        <strain evidence="2">Cailab_2022a</strain>
    </source>
</reference>
<dbReference type="Pfam" id="PF02822">
    <property type="entry name" value="Antistasin"/>
    <property type="match status" value="2"/>
</dbReference>
<dbReference type="InterPro" id="IPR004094">
    <property type="entry name" value="Antistasin-like"/>
</dbReference>
<sequence>MDDETGCYTCQCQQGAACMLECPAGYARDAAGNPLCECACPAMSTCTKRCTHGYLKDPAGCSRCACKRQ</sequence>
<protein>
    <recommendedName>
        <fullName evidence="1">Antistasin-like domain-containing protein</fullName>
    </recommendedName>
</protein>
<dbReference type="GO" id="GO:0004867">
    <property type="term" value="F:serine-type endopeptidase inhibitor activity"/>
    <property type="evidence" value="ECO:0007669"/>
    <property type="project" value="InterPro"/>
</dbReference>
<dbReference type="AlphaFoldDB" id="A0AAV7XBZ6"/>
<accession>A0AAV7XBZ6</accession>
<gene>
    <name evidence="2" type="ORF">ONE63_003000</name>
</gene>
<name>A0AAV7XBZ6_9NEOP</name>
<organism evidence="2 3">
    <name type="scientific">Megalurothrips usitatus</name>
    <name type="common">bean blossom thrips</name>
    <dbReference type="NCBI Taxonomy" id="439358"/>
    <lineage>
        <taxon>Eukaryota</taxon>
        <taxon>Metazoa</taxon>
        <taxon>Ecdysozoa</taxon>
        <taxon>Arthropoda</taxon>
        <taxon>Hexapoda</taxon>
        <taxon>Insecta</taxon>
        <taxon>Pterygota</taxon>
        <taxon>Neoptera</taxon>
        <taxon>Paraneoptera</taxon>
        <taxon>Thysanoptera</taxon>
        <taxon>Terebrantia</taxon>
        <taxon>Thripoidea</taxon>
        <taxon>Thripidae</taxon>
        <taxon>Megalurothrips</taxon>
    </lineage>
</organism>